<dbReference type="STRING" id="1714016.BA724_14085"/>
<keyword evidence="3" id="KW-1185">Reference proteome</keyword>
<protein>
    <submittedName>
        <fullName evidence="2">Uncharacterized protein</fullName>
    </submittedName>
</protein>
<feature type="compositionally biased region" description="Polar residues" evidence="1">
    <location>
        <begin position="80"/>
        <end position="96"/>
    </location>
</feature>
<evidence type="ECO:0000313" key="3">
    <source>
        <dbReference type="Proteomes" id="UP000095658"/>
    </source>
</evidence>
<evidence type="ECO:0000313" key="2">
    <source>
        <dbReference type="EMBL" id="OES43374.1"/>
    </source>
</evidence>
<organism evidence="2 3">
    <name type="scientific">Domibacillus iocasae</name>
    <dbReference type="NCBI Taxonomy" id="1714016"/>
    <lineage>
        <taxon>Bacteria</taxon>
        <taxon>Bacillati</taxon>
        <taxon>Bacillota</taxon>
        <taxon>Bacilli</taxon>
        <taxon>Bacillales</taxon>
        <taxon>Bacillaceae</taxon>
        <taxon>Domibacillus</taxon>
    </lineage>
</organism>
<reference evidence="2 3" key="1">
    <citation type="submission" date="2016-06" db="EMBL/GenBank/DDBJ databases">
        <title>Domibacillus iocasae genome sequencing.</title>
        <authorList>
            <person name="Verma A."/>
            <person name="Pal Y."/>
            <person name="Ojha A.K."/>
            <person name="Krishnamurthi S."/>
        </authorList>
    </citation>
    <scope>NUCLEOTIDE SEQUENCE [LARGE SCALE GENOMIC DNA]</scope>
    <source>
        <strain evidence="2 3">DSM 29979</strain>
    </source>
</reference>
<dbReference type="EMBL" id="MAMP01000026">
    <property type="protein sequence ID" value="OES43374.1"/>
    <property type="molecule type" value="Genomic_DNA"/>
</dbReference>
<feature type="region of interest" description="Disordered" evidence="1">
    <location>
        <begin position="52"/>
        <end position="96"/>
    </location>
</feature>
<evidence type="ECO:0000256" key="1">
    <source>
        <dbReference type="SAM" id="MobiDB-lite"/>
    </source>
</evidence>
<proteinExistence type="predicted"/>
<gene>
    <name evidence="2" type="ORF">BA724_14085</name>
</gene>
<dbReference type="Proteomes" id="UP000095658">
    <property type="component" value="Unassembled WGS sequence"/>
</dbReference>
<dbReference type="OrthoDB" id="2920780at2"/>
<comment type="caution">
    <text evidence="2">The sequence shown here is derived from an EMBL/GenBank/DDBJ whole genome shotgun (WGS) entry which is preliminary data.</text>
</comment>
<dbReference type="RefSeq" id="WP_069939990.1">
    <property type="nucleotide sequence ID" value="NZ_MAMP01000026.1"/>
</dbReference>
<accession>A0A1E7DJZ7</accession>
<dbReference type="AlphaFoldDB" id="A0A1E7DJZ7"/>
<sequence>MATKEQKNRKQFAEKLLRVKGLNYDEWLDSKHQEVIQDNQDVVMQALEMALGTNVDNPSNTSVDEDNSSDNTDSEETEIEVSSNNKGSDSFAKVNN</sequence>
<feature type="compositionally biased region" description="Acidic residues" evidence="1">
    <location>
        <begin position="63"/>
        <end position="79"/>
    </location>
</feature>
<name>A0A1E7DJZ7_9BACI</name>